<dbReference type="Pfam" id="PF04405">
    <property type="entry name" value="ScdA_N"/>
    <property type="match status" value="1"/>
</dbReference>
<dbReference type="InterPro" id="IPR012312">
    <property type="entry name" value="Hemerythrin-like"/>
</dbReference>
<gene>
    <name evidence="6" type="ORF">PBAT_10485</name>
</gene>
<dbReference type="AlphaFoldDB" id="A0A168P6P3"/>
<evidence type="ECO:0000256" key="1">
    <source>
        <dbReference type="ARBA" id="ARBA00004496"/>
    </source>
</evidence>
<evidence type="ECO:0000256" key="2">
    <source>
        <dbReference type="ARBA" id="ARBA00022490"/>
    </source>
</evidence>
<comment type="subcellular location">
    <subcellularLocation>
        <location evidence="1">Cytoplasm</location>
    </subcellularLocation>
</comment>
<evidence type="ECO:0000256" key="4">
    <source>
        <dbReference type="ARBA" id="ARBA00023004"/>
    </source>
</evidence>
<dbReference type="InterPro" id="IPR019903">
    <property type="entry name" value="RIC_family"/>
</dbReference>
<dbReference type="Gene3D" id="1.20.120.520">
    <property type="entry name" value="nmb1532 protein domain like"/>
    <property type="match status" value="1"/>
</dbReference>
<dbReference type="NCBIfam" id="TIGR03652">
    <property type="entry name" value="FeS_repair_RIC"/>
    <property type="match status" value="1"/>
</dbReference>
<dbReference type="Pfam" id="PF01814">
    <property type="entry name" value="Hemerythrin"/>
    <property type="match status" value="1"/>
</dbReference>
<dbReference type="EMBL" id="LVJI01000015">
    <property type="protein sequence ID" value="OAB46443.1"/>
    <property type="molecule type" value="Genomic_DNA"/>
</dbReference>
<comment type="caution">
    <text evidence="6">The sequence shown here is derived from an EMBL/GenBank/DDBJ whole genome shotgun (WGS) entry which is preliminary data.</text>
</comment>
<keyword evidence="2" id="KW-0963">Cytoplasm</keyword>
<dbReference type="PANTHER" id="PTHR36438:SF1">
    <property type="entry name" value="IRON-SULFUR CLUSTER REPAIR PROTEIN YTFE"/>
    <property type="match status" value="1"/>
</dbReference>
<dbReference type="OrthoDB" id="9797132at2"/>
<evidence type="ECO:0000313" key="7">
    <source>
        <dbReference type="Proteomes" id="UP000077355"/>
    </source>
</evidence>
<dbReference type="RefSeq" id="WP_068649278.1">
    <property type="nucleotide sequence ID" value="NZ_CP043611.1"/>
</dbReference>
<sequence>MSIEPLVFSANHIVSDIVIKFPKASDYFRDHKIDFCCGGKRPLVEAVQERGLDIDQVLEELHYLAVNHSGLSDDIDGINHFVEMDSPSLIQYIVSKHHDYLREELPEVYKNVARVNQVHGDHDPHLAQLYVLYTKLKDELLEHTTNEEEQIFPRMVDQDQAFEQSAQQGLYDLIVGLEDEHDKAGNILKEIREITNDFTPPAHACTTYRITYERLAELERMTFEHVHLENNILFPRYQF</sequence>
<keyword evidence="7" id="KW-1185">Reference proteome</keyword>
<protein>
    <submittedName>
        <fullName evidence="6">Iron-sulfur cluster repair di-iron protein</fullName>
    </submittedName>
</protein>
<evidence type="ECO:0000259" key="5">
    <source>
        <dbReference type="Pfam" id="PF01814"/>
    </source>
</evidence>
<proteinExistence type="predicted"/>
<name>A0A168P6P3_9BACL</name>
<dbReference type="Proteomes" id="UP000077355">
    <property type="component" value="Unassembled WGS sequence"/>
</dbReference>
<keyword evidence="4" id="KW-0408">Iron</keyword>
<evidence type="ECO:0000256" key="3">
    <source>
        <dbReference type="ARBA" id="ARBA00022723"/>
    </source>
</evidence>
<keyword evidence="3" id="KW-0479">Metal-binding</keyword>
<reference evidence="6 7" key="1">
    <citation type="submission" date="2016-03" db="EMBL/GenBank/DDBJ databases">
        <title>Draft genome sequence of Paenibacillus antarcticus CECT 5836.</title>
        <authorList>
            <person name="Shin S.-K."/>
            <person name="Yi H."/>
        </authorList>
    </citation>
    <scope>NUCLEOTIDE SEQUENCE [LARGE SCALE GENOMIC DNA]</scope>
    <source>
        <strain evidence="6 7">CECT 5836</strain>
    </source>
</reference>
<dbReference type="PANTHER" id="PTHR36438">
    <property type="entry name" value="IRON-SULFUR CLUSTER REPAIR PROTEIN YTFE"/>
    <property type="match status" value="1"/>
</dbReference>
<evidence type="ECO:0000313" key="6">
    <source>
        <dbReference type="EMBL" id="OAB46443.1"/>
    </source>
</evidence>
<dbReference type="GO" id="GO:0005737">
    <property type="term" value="C:cytoplasm"/>
    <property type="evidence" value="ECO:0007669"/>
    <property type="project" value="UniProtKB-SubCell"/>
</dbReference>
<feature type="domain" description="Hemerythrin-like" evidence="5">
    <location>
        <begin position="92"/>
        <end position="236"/>
    </location>
</feature>
<accession>A0A168P6P3</accession>
<dbReference type="GO" id="GO:0046872">
    <property type="term" value="F:metal ion binding"/>
    <property type="evidence" value="ECO:0007669"/>
    <property type="project" value="UniProtKB-KW"/>
</dbReference>
<organism evidence="6 7">
    <name type="scientific">Paenibacillus antarcticus</name>
    <dbReference type="NCBI Taxonomy" id="253703"/>
    <lineage>
        <taxon>Bacteria</taxon>
        <taxon>Bacillati</taxon>
        <taxon>Bacillota</taxon>
        <taxon>Bacilli</taxon>
        <taxon>Bacillales</taxon>
        <taxon>Paenibacillaceae</taxon>
        <taxon>Paenibacillus</taxon>
    </lineage>
</organism>